<evidence type="ECO:0000313" key="12">
    <source>
        <dbReference type="Proteomes" id="UP001249851"/>
    </source>
</evidence>
<dbReference type="GO" id="GO:0016324">
    <property type="term" value="C:apical plasma membrane"/>
    <property type="evidence" value="ECO:0007669"/>
    <property type="project" value="TreeGrafter"/>
</dbReference>
<comment type="caution">
    <text evidence="11">The sequence shown here is derived from an EMBL/GenBank/DDBJ whole genome shotgun (WGS) entry which is preliminary data.</text>
</comment>
<dbReference type="PANTHER" id="PTHR14995">
    <property type="entry name" value="AMNIONLESS"/>
    <property type="match status" value="1"/>
</dbReference>
<keyword evidence="7" id="KW-0653">Protein transport</keyword>
<evidence type="ECO:0000256" key="7">
    <source>
        <dbReference type="ARBA" id="ARBA00022927"/>
    </source>
</evidence>
<proteinExistence type="predicted"/>
<dbReference type="EMBL" id="JARQWQ010000037">
    <property type="protein sequence ID" value="KAK2560057.1"/>
    <property type="molecule type" value="Genomic_DNA"/>
</dbReference>
<name>A0AAD9V3S1_ACRCE</name>
<feature type="transmembrane region" description="Helical" evidence="10">
    <location>
        <begin position="299"/>
        <end position="322"/>
    </location>
</feature>
<keyword evidence="5 10" id="KW-0812">Transmembrane</keyword>
<keyword evidence="6" id="KW-0732">Signal</keyword>
<evidence type="ECO:0000256" key="9">
    <source>
        <dbReference type="ARBA" id="ARBA00023136"/>
    </source>
</evidence>
<evidence type="ECO:0000256" key="10">
    <source>
        <dbReference type="SAM" id="Phobius"/>
    </source>
</evidence>
<reference evidence="11" key="1">
    <citation type="journal article" date="2023" name="G3 (Bethesda)">
        <title>Whole genome assembly and annotation of the endangered Caribbean coral Acropora cervicornis.</title>
        <authorList>
            <person name="Selwyn J.D."/>
            <person name="Vollmer S.V."/>
        </authorList>
    </citation>
    <scope>NUCLEOTIDE SEQUENCE</scope>
    <source>
        <strain evidence="11">K2</strain>
    </source>
</reference>
<dbReference type="GO" id="GO:0006898">
    <property type="term" value="P:receptor-mediated endocytosis"/>
    <property type="evidence" value="ECO:0007669"/>
    <property type="project" value="TreeGrafter"/>
</dbReference>
<keyword evidence="3" id="KW-0813">Transport</keyword>
<gene>
    <name evidence="11" type="ORF">P5673_017007</name>
</gene>
<dbReference type="PANTHER" id="PTHR14995:SF2">
    <property type="entry name" value="PROTEIN AMNIONLESS"/>
    <property type="match status" value="1"/>
</dbReference>
<organism evidence="11 12">
    <name type="scientific">Acropora cervicornis</name>
    <name type="common">Staghorn coral</name>
    <dbReference type="NCBI Taxonomy" id="6130"/>
    <lineage>
        <taxon>Eukaryota</taxon>
        <taxon>Metazoa</taxon>
        <taxon>Cnidaria</taxon>
        <taxon>Anthozoa</taxon>
        <taxon>Hexacorallia</taxon>
        <taxon>Scleractinia</taxon>
        <taxon>Astrocoeniina</taxon>
        <taxon>Acroporidae</taxon>
        <taxon>Acropora</taxon>
    </lineage>
</organism>
<evidence type="ECO:0000256" key="4">
    <source>
        <dbReference type="ARBA" id="ARBA00022475"/>
    </source>
</evidence>
<sequence>MPRTHFGSVTSATGNSAYQQKISNLFSNECTAVTKRWLPNTNFNNSANWDKGRVPCVGDNVQLNQEGRPLAVSLRTVHTLKSLSLPVEGEVIFFDGAELHFNERQEKIDPSKVCKDSRDLHFVASVKDWHNPSNWKDDTLTASFSNVVLHMDNVPCVHDTVLFPEGQSDMSFKDFYTSKYGSFQFNLTGLTNITSEQYTICSHVKCKKATCSDSFKPEGSCCDICGTLLKIKTGKDFHEIDGVRLATSKTEGGFIQIVLTDEGNEKAFRVAGTEVLSQSTVNSKTNTAKQTGEKKRSRFIIPLAVGLSVFLVLVLVALFVFYRRKK</sequence>
<keyword evidence="4" id="KW-1003">Cell membrane</keyword>
<evidence type="ECO:0000256" key="3">
    <source>
        <dbReference type="ARBA" id="ARBA00022448"/>
    </source>
</evidence>
<dbReference type="GO" id="GO:0015031">
    <property type="term" value="P:protein transport"/>
    <property type="evidence" value="ECO:0007669"/>
    <property type="project" value="UniProtKB-KW"/>
</dbReference>
<evidence type="ECO:0000256" key="5">
    <source>
        <dbReference type="ARBA" id="ARBA00022692"/>
    </source>
</evidence>
<reference evidence="11" key="2">
    <citation type="journal article" date="2023" name="Science">
        <title>Genomic signatures of disease resistance in endangered staghorn corals.</title>
        <authorList>
            <person name="Vollmer S.V."/>
            <person name="Selwyn J.D."/>
            <person name="Despard B.A."/>
            <person name="Roesel C.L."/>
        </authorList>
    </citation>
    <scope>NUCLEOTIDE SEQUENCE</scope>
    <source>
        <strain evidence="11">K2</strain>
    </source>
</reference>
<keyword evidence="8 10" id="KW-1133">Transmembrane helix</keyword>
<dbReference type="Pfam" id="PF14828">
    <property type="entry name" value="Amnionless"/>
    <property type="match status" value="2"/>
</dbReference>
<evidence type="ECO:0000313" key="11">
    <source>
        <dbReference type="EMBL" id="KAK2560057.1"/>
    </source>
</evidence>
<keyword evidence="12" id="KW-1185">Reference proteome</keyword>
<dbReference type="Proteomes" id="UP001249851">
    <property type="component" value="Unassembled WGS sequence"/>
</dbReference>
<accession>A0AAD9V3S1</accession>
<evidence type="ECO:0000256" key="1">
    <source>
        <dbReference type="ARBA" id="ARBA00004251"/>
    </source>
</evidence>
<evidence type="ECO:0000256" key="8">
    <source>
        <dbReference type="ARBA" id="ARBA00022989"/>
    </source>
</evidence>
<protein>
    <recommendedName>
        <fullName evidence="2">Protein amnionless</fullName>
    </recommendedName>
</protein>
<dbReference type="InterPro" id="IPR026112">
    <property type="entry name" value="AMN"/>
</dbReference>
<comment type="subcellular location">
    <subcellularLocation>
        <location evidence="1">Cell membrane</location>
        <topology evidence="1">Single-pass type I membrane protein</topology>
    </subcellularLocation>
</comment>
<dbReference type="AlphaFoldDB" id="A0AAD9V3S1"/>
<evidence type="ECO:0000256" key="6">
    <source>
        <dbReference type="ARBA" id="ARBA00022729"/>
    </source>
</evidence>
<keyword evidence="9 10" id="KW-0472">Membrane</keyword>
<evidence type="ECO:0000256" key="2">
    <source>
        <dbReference type="ARBA" id="ARBA00021200"/>
    </source>
</evidence>
<dbReference type="GO" id="GO:0030139">
    <property type="term" value="C:endocytic vesicle"/>
    <property type="evidence" value="ECO:0007669"/>
    <property type="project" value="TreeGrafter"/>
</dbReference>